<dbReference type="AlphaFoldDB" id="A0A420FWD6"/>
<reference evidence="2 3" key="1">
    <citation type="submission" date="2016-07" db="EMBL/GenBank/DDBJ databases">
        <title>Genome analysis of Sphingobacterium siyangense T12B17.</title>
        <authorList>
            <person name="Xu D."/>
            <person name="Su Y."/>
            <person name="Zheng S."/>
        </authorList>
    </citation>
    <scope>NUCLEOTIDE SEQUENCE [LARGE SCALE GENOMIC DNA]</scope>
    <source>
        <strain evidence="2 3">T12B17</strain>
    </source>
</reference>
<evidence type="ECO:0000313" key="2">
    <source>
        <dbReference type="EMBL" id="RKF37268.1"/>
    </source>
</evidence>
<accession>A0A420FWD6</accession>
<keyword evidence="1" id="KW-0812">Transmembrane</keyword>
<dbReference type="GeneID" id="88831136"/>
<evidence type="ECO:0000256" key="1">
    <source>
        <dbReference type="SAM" id="Phobius"/>
    </source>
</evidence>
<keyword evidence="1" id="KW-0472">Membrane</keyword>
<feature type="transmembrane region" description="Helical" evidence="1">
    <location>
        <begin position="15"/>
        <end position="40"/>
    </location>
</feature>
<feature type="transmembrane region" description="Helical" evidence="1">
    <location>
        <begin position="52"/>
        <end position="71"/>
    </location>
</feature>
<evidence type="ECO:0000313" key="3">
    <source>
        <dbReference type="Proteomes" id="UP000286402"/>
    </source>
</evidence>
<sequence length="171" mass="18952">MNTFQFKSHNVKKGLIFGFGYLIVVFILCCLIFGGINGLADAVNNFGSAKGLGILVAVVVIGPLVILLQFINPKIEIQVDKNNLSIKQPRKEDKIIPLEVIHSMEINHSLVNQLQLFDQNGKLLTTIHPQNDMNVIFSIANIIAQQGGFTQKKGTKKIFGNPVETSSYFRQ</sequence>
<organism evidence="2 3">
    <name type="scientific">Sphingobacterium siyangense</name>
    <dbReference type="NCBI Taxonomy" id="459529"/>
    <lineage>
        <taxon>Bacteria</taxon>
        <taxon>Pseudomonadati</taxon>
        <taxon>Bacteroidota</taxon>
        <taxon>Sphingobacteriia</taxon>
        <taxon>Sphingobacteriales</taxon>
        <taxon>Sphingobacteriaceae</taxon>
        <taxon>Sphingobacterium</taxon>
    </lineage>
</organism>
<dbReference type="EMBL" id="MCAQ01000012">
    <property type="protein sequence ID" value="RKF37268.1"/>
    <property type="molecule type" value="Genomic_DNA"/>
</dbReference>
<keyword evidence="3" id="KW-1185">Reference proteome</keyword>
<name>A0A420FWD6_9SPHI</name>
<comment type="caution">
    <text evidence="2">The sequence shown here is derived from an EMBL/GenBank/DDBJ whole genome shotgun (WGS) entry which is preliminary data.</text>
</comment>
<dbReference type="Proteomes" id="UP000286402">
    <property type="component" value="Unassembled WGS sequence"/>
</dbReference>
<gene>
    <name evidence="2" type="ORF">BCY89_06395</name>
</gene>
<protein>
    <submittedName>
        <fullName evidence="2">Uncharacterized protein</fullName>
    </submittedName>
</protein>
<proteinExistence type="predicted"/>
<keyword evidence="1" id="KW-1133">Transmembrane helix</keyword>
<dbReference type="RefSeq" id="WP_120334321.1">
    <property type="nucleotide sequence ID" value="NZ_CP080574.1"/>
</dbReference>